<dbReference type="InterPro" id="IPR036388">
    <property type="entry name" value="WH-like_DNA-bd_sf"/>
</dbReference>
<dbReference type="HOGENOM" id="CLU_063440_3_2_12"/>
<dbReference type="PANTHER" id="PTHR33169">
    <property type="entry name" value="PADR-FAMILY TRANSCRIPTIONAL REGULATOR"/>
    <property type="match status" value="1"/>
</dbReference>
<organism evidence="2 3">
    <name type="scientific">Winmispira thermophila (strain ATCC 700085 / DSM 6578 / Z-1203)</name>
    <name type="common">Spirochaeta thermophila</name>
    <dbReference type="NCBI Taxonomy" id="869211"/>
    <lineage>
        <taxon>Bacteria</taxon>
        <taxon>Pseudomonadati</taxon>
        <taxon>Spirochaetota</taxon>
        <taxon>Spirochaetia</taxon>
        <taxon>Winmispirales</taxon>
        <taxon>Winmispiraceae</taxon>
        <taxon>Winmispira</taxon>
    </lineage>
</organism>
<dbReference type="PANTHER" id="PTHR33169:SF14">
    <property type="entry name" value="TRANSCRIPTIONAL REGULATOR RV3488"/>
    <property type="match status" value="1"/>
</dbReference>
<keyword evidence="3" id="KW-1185">Reference proteome</keyword>
<dbReference type="Proteomes" id="UP000007254">
    <property type="component" value="Chromosome"/>
</dbReference>
<dbReference type="Gene3D" id="1.10.10.10">
    <property type="entry name" value="Winged helix-like DNA-binding domain superfamily/Winged helix DNA-binding domain"/>
    <property type="match status" value="1"/>
</dbReference>
<gene>
    <name evidence="2" type="ordered locus">Spith_0622</name>
</gene>
<protein>
    <submittedName>
        <fullName evidence="2">Transcriptional regulator, PadR-like family</fullName>
    </submittedName>
</protein>
<feature type="domain" description="Transcription regulator PadR N-terminal" evidence="1">
    <location>
        <begin position="32"/>
        <end position="101"/>
    </location>
</feature>
<dbReference type="Pfam" id="PF03551">
    <property type="entry name" value="PadR"/>
    <property type="match status" value="1"/>
</dbReference>
<name>G0GA66_WINT7</name>
<dbReference type="InterPro" id="IPR052509">
    <property type="entry name" value="Metal_resp_DNA-bind_regulator"/>
</dbReference>
<dbReference type="InterPro" id="IPR036390">
    <property type="entry name" value="WH_DNA-bd_sf"/>
</dbReference>
<proteinExistence type="predicted"/>
<reference evidence="2 3" key="1">
    <citation type="submission" date="2011-06" db="EMBL/GenBank/DDBJ databases">
        <title>The complete genome of Spirochaeta thermophila DSM 6578.</title>
        <authorList>
            <consortium name="US DOE Joint Genome Institute (JGI-PGF)"/>
            <person name="Lucas S."/>
            <person name="Lapidus A."/>
            <person name="Bruce D."/>
            <person name="Goodwin L."/>
            <person name="Pitluck S."/>
            <person name="Peters L."/>
            <person name="Kyrpides N."/>
            <person name="Mavromatis K."/>
            <person name="Ivanova N."/>
            <person name="Mikailova N."/>
            <person name="Pagani I."/>
            <person name="Chertkov O."/>
            <person name="Detter J.C."/>
            <person name="Tapia R."/>
            <person name="Han C."/>
            <person name="Land M."/>
            <person name="Hauser L."/>
            <person name="Markowitz V."/>
            <person name="Cheng J.-F."/>
            <person name="Hugenholtz P."/>
            <person name="Woyke T."/>
            <person name="Wu D."/>
            <person name="Spring S."/>
            <person name="Merkhoffer B."/>
            <person name="Schneider S."/>
            <person name="Klenk H.-P."/>
            <person name="Eisen J.A."/>
        </authorList>
    </citation>
    <scope>NUCLEOTIDE SEQUENCE [LARGE SCALE GENOMIC DNA]</scope>
    <source>
        <strain evidence="3">ATCC 700085 / DSM 6578 / Z-1203</strain>
    </source>
</reference>
<dbReference type="SUPFAM" id="SSF46785">
    <property type="entry name" value="Winged helix' DNA-binding domain"/>
    <property type="match status" value="1"/>
</dbReference>
<dbReference type="InterPro" id="IPR005149">
    <property type="entry name" value="Tscrpt_reg_PadR_N"/>
</dbReference>
<dbReference type="STRING" id="869211.Spith_0622"/>
<evidence type="ECO:0000313" key="3">
    <source>
        <dbReference type="Proteomes" id="UP000007254"/>
    </source>
</evidence>
<dbReference type="AlphaFoldDB" id="G0GA66"/>
<dbReference type="EMBL" id="CP002903">
    <property type="protein sequence ID" value="AEJ60902.1"/>
    <property type="molecule type" value="Genomic_DNA"/>
</dbReference>
<accession>G0GA66</accession>
<evidence type="ECO:0000259" key="1">
    <source>
        <dbReference type="Pfam" id="PF03551"/>
    </source>
</evidence>
<evidence type="ECO:0000313" key="2">
    <source>
        <dbReference type="EMBL" id="AEJ60902.1"/>
    </source>
</evidence>
<dbReference type="KEGG" id="stq:Spith_0622"/>
<sequence>MLYRNPITQYDTIMDTDRIVRSFFTGFIKLHILHHASEGPIYGLAMIRELRRHGYELSPGSLYPALHGLEAEGFLSSEERSEGGRRRRYYTITEEGRRVLEMARHRIRELVREVLHGEQREE</sequence>